<evidence type="ECO:0000256" key="3">
    <source>
        <dbReference type="SAM" id="MobiDB-lite"/>
    </source>
</evidence>
<dbReference type="GO" id="GO:0005886">
    <property type="term" value="C:plasma membrane"/>
    <property type="evidence" value="ECO:0007669"/>
    <property type="project" value="TreeGrafter"/>
</dbReference>
<evidence type="ECO:0000313" key="6">
    <source>
        <dbReference type="Proteomes" id="UP000274822"/>
    </source>
</evidence>
<feature type="compositionally biased region" description="Basic and acidic residues" evidence="3">
    <location>
        <begin position="891"/>
        <end position="900"/>
    </location>
</feature>
<feature type="region of interest" description="Disordered" evidence="3">
    <location>
        <begin position="597"/>
        <end position="622"/>
    </location>
</feature>
<feature type="compositionally biased region" description="Pro residues" evidence="3">
    <location>
        <begin position="117"/>
        <end position="140"/>
    </location>
</feature>
<dbReference type="GO" id="GO:0007265">
    <property type="term" value="P:Ras protein signal transduction"/>
    <property type="evidence" value="ECO:0007669"/>
    <property type="project" value="TreeGrafter"/>
</dbReference>
<dbReference type="InterPro" id="IPR008937">
    <property type="entry name" value="Ras-like_GEF"/>
</dbReference>
<reference evidence="5 6" key="1">
    <citation type="journal article" date="2018" name="New Phytol.">
        <title>Phylogenomics of Endogonaceae and evolution of mycorrhizas within Mucoromycota.</title>
        <authorList>
            <person name="Chang Y."/>
            <person name="Desiro A."/>
            <person name="Na H."/>
            <person name="Sandor L."/>
            <person name="Lipzen A."/>
            <person name="Clum A."/>
            <person name="Barry K."/>
            <person name="Grigoriev I.V."/>
            <person name="Martin F.M."/>
            <person name="Stajich J.E."/>
            <person name="Smith M.E."/>
            <person name="Bonito G."/>
            <person name="Spatafora J.W."/>
        </authorList>
    </citation>
    <scope>NUCLEOTIDE SEQUENCE [LARGE SCALE GENOMIC DNA]</scope>
    <source>
        <strain evidence="5 6">AD002</strain>
    </source>
</reference>
<feature type="compositionally biased region" description="Acidic residues" evidence="3">
    <location>
        <begin position="170"/>
        <end position="190"/>
    </location>
</feature>
<dbReference type="EMBL" id="RBNJ01006257">
    <property type="protein sequence ID" value="RUS28695.1"/>
    <property type="molecule type" value="Genomic_DNA"/>
</dbReference>
<dbReference type="PANTHER" id="PTHR23113">
    <property type="entry name" value="GUANINE NUCLEOTIDE EXCHANGE FACTOR"/>
    <property type="match status" value="1"/>
</dbReference>
<feature type="domain" description="Ras-GEF" evidence="4">
    <location>
        <begin position="399"/>
        <end position="641"/>
    </location>
</feature>
<evidence type="ECO:0000256" key="1">
    <source>
        <dbReference type="ARBA" id="ARBA00022658"/>
    </source>
</evidence>
<dbReference type="InterPro" id="IPR036964">
    <property type="entry name" value="RASGEF_cat_dom_sf"/>
</dbReference>
<dbReference type="PANTHER" id="PTHR23113:SF368">
    <property type="entry name" value="CELL DIVISION CONTROL PROTEIN 25"/>
    <property type="match status" value="1"/>
</dbReference>
<feature type="compositionally biased region" description="Low complexity" evidence="3">
    <location>
        <begin position="611"/>
        <end position="620"/>
    </location>
</feature>
<dbReference type="SUPFAM" id="SSF48366">
    <property type="entry name" value="Ras GEF"/>
    <property type="match status" value="1"/>
</dbReference>
<organism evidence="5 6">
    <name type="scientific">Jimgerdemannia flammicorona</name>
    <dbReference type="NCBI Taxonomy" id="994334"/>
    <lineage>
        <taxon>Eukaryota</taxon>
        <taxon>Fungi</taxon>
        <taxon>Fungi incertae sedis</taxon>
        <taxon>Mucoromycota</taxon>
        <taxon>Mucoromycotina</taxon>
        <taxon>Endogonomycetes</taxon>
        <taxon>Endogonales</taxon>
        <taxon>Endogonaceae</taxon>
        <taxon>Jimgerdemannia</taxon>
    </lineage>
</organism>
<feature type="region of interest" description="Disordered" evidence="3">
    <location>
        <begin position="718"/>
        <end position="755"/>
    </location>
</feature>
<keyword evidence="6" id="KW-1185">Reference proteome</keyword>
<gene>
    <name evidence="5" type="ORF">BC938DRAFT_481560</name>
</gene>
<evidence type="ECO:0000313" key="5">
    <source>
        <dbReference type="EMBL" id="RUS28695.1"/>
    </source>
</evidence>
<dbReference type="PROSITE" id="PS50009">
    <property type="entry name" value="RASGEF_CAT"/>
    <property type="match status" value="1"/>
</dbReference>
<protein>
    <recommendedName>
        <fullName evidence="4">Ras-GEF domain-containing protein</fullName>
    </recommendedName>
</protein>
<dbReference type="GO" id="GO:0005085">
    <property type="term" value="F:guanyl-nucleotide exchange factor activity"/>
    <property type="evidence" value="ECO:0007669"/>
    <property type="project" value="UniProtKB-KW"/>
</dbReference>
<dbReference type="SMART" id="SM00147">
    <property type="entry name" value="RasGEF"/>
    <property type="match status" value="1"/>
</dbReference>
<feature type="compositionally biased region" description="Polar residues" evidence="3">
    <location>
        <begin position="997"/>
        <end position="1009"/>
    </location>
</feature>
<evidence type="ECO:0000256" key="2">
    <source>
        <dbReference type="PROSITE-ProRule" id="PRU00168"/>
    </source>
</evidence>
<feature type="region of interest" description="Disordered" evidence="3">
    <location>
        <begin position="207"/>
        <end position="234"/>
    </location>
</feature>
<feature type="region of interest" description="Disordered" evidence="3">
    <location>
        <begin position="773"/>
        <end position="795"/>
    </location>
</feature>
<dbReference type="AlphaFoldDB" id="A0A433QFU5"/>
<name>A0A433QFU5_9FUNG</name>
<feature type="compositionally biased region" description="Low complexity" evidence="3">
    <location>
        <begin position="987"/>
        <end position="996"/>
    </location>
</feature>
<feature type="region of interest" description="Disordered" evidence="3">
    <location>
        <begin position="47"/>
        <end position="193"/>
    </location>
</feature>
<feature type="compositionally biased region" description="Low complexity" evidence="3">
    <location>
        <begin position="84"/>
        <end position="96"/>
    </location>
</feature>
<sequence length="1089" mass="117252">MDVALRELNTVKFVHHSITYKPSACSAIFKLSYNCLQYAEEIVNKQKTPSDTMTRGNNSSSSITAPTPVRPRALTPVQFTLHPTPSRSSTGTSSYTDAGGDDDRDSVQSERSAGTKSPPPIPPKPSRIQQPPKPPLPPKPSRTAQAGGGGGGGPVAALRRERTSSVSFADVEEEAGEGIIDDGDDDPDDSNDARLVQLGAMNRRASPNITAPIVPPRRPLTVPNSLSTPPSPTSYEAQIVNPNPALSRSTSTPPPQNFAFLTPKSFITVIPEGSIDPNNLVAAQTSTGDSLAPPSSPSVTNDHIPLIPIPPLLTTHRTLQTKLDLVETKLGEYRSLKRARELPGEGDGRPASSASITNESIDEAITKYSVTVADTKATLNRVRTLYMRAATVPSILQFPPHLIAYQLTLVESAIFLEIKARALLEHTPRHPNSQIVASTDFFNYLTRLIEHSILLPQEATTRAQHIHHWVKVAAKCHELQNYQTLKAIVSALGTPPVQRLKRTWACMPKKSMTRLEFLSELMSETRNYGRYREHMGMVNSSNVNGMSISVMKRETLKKPTVPFLGTFIHDITYLVAAVKSTSIHSVTSITSATTAVNRDSLNHSERPPSPTLSTVSTLTPENDPRVKDLLATMHYYQSGPKYALVPPSNYTKAAQKHHFRTPSLPSALHRSSGGKGRSSFGGGDEEEEGIETQQQLITHYLLTRAWVSEKIVDELSVLREPPKRPATSGTGSPNRGSGGGGSGAAGSGGSGSGQYTSSIMSTASSAYRASTGSLSFGTNSGSGGDSRPNSMEDGVDVPARTSALVGEDGGTGMVFVSTLDKAEREREGGKEKRGFLSLFSVRTSLEKERPALAEVPQGRRSMAKEEPVLADMVLPDSDDEDEIDSEEYVELDQRSKERRQSWKGTKFMADEEKGIKVMTDEGRPPPIPSQFRQVNGPSPTPTPTTSTSLPKPPPVPAERQRAVTLTSTTMSAPTIKPFSYMATTAANSSNSSGNNSKVTTAQTASSQTVLPVRHSFDVEYIRPNPPTTALPPPPPPLMPKPKSALLRRDTPEYAGTTGGGEGGVAMPGGEEMRILLAKRMANELASRQS</sequence>
<dbReference type="InterPro" id="IPR023578">
    <property type="entry name" value="Ras_GEF_dom_sf"/>
</dbReference>
<dbReference type="Pfam" id="PF00617">
    <property type="entry name" value="RasGEF"/>
    <property type="match status" value="1"/>
</dbReference>
<accession>A0A433QFU5</accession>
<feature type="region of interest" description="Disordered" evidence="3">
    <location>
        <begin position="850"/>
        <end position="1043"/>
    </location>
</feature>
<feature type="region of interest" description="Disordered" evidence="3">
    <location>
        <begin position="653"/>
        <end position="692"/>
    </location>
</feature>
<proteinExistence type="predicted"/>
<dbReference type="Proteomes" id="UP000274822">
    <property type="component" value="Unassembled WGS sequence"/>
</dbReference>
<feature type="compositionally biased region" description="Low complexity" evidence="3">
    <location>
        <begin position="219"/>
        <end position="228"/>
    </location>
</feature>
<feature type="compositionally biased region" description="Gly residues" evidence="3">
    <location>
        <begin position="736"/>
        <end position="752"/>
    </location>
</feature>
<keyword evidence="1 2" id="KW-0344">Guanine-nucleotide releasing factor</keyword>
<feature type="compositionally biased region" description="Pro residues" evidence="3">
    <location>
        <begin position="1023"/>
        <end position="1039"/>
    </location>
</feature>
<dbReference type="InterPro" id="IPR001895">
    <property type="entry name" value="RASGEF_cat_dom"/>
</dbReference>
<evidence type="ECO:0000259" key="4">
    <source>
        <dbReference type="PROSITE" id="PS50009"/>
    </source>
</evidence>
<comment type="caution">
    <text evidence="5">The sequence shown here is derived from an EMBL/GenBank/DDBJ whole genome shotgun (WGS) entry which is preliminary data.</text>
</comment>
<feature type="compositionally biased region" description="Gly residues" evidence="3">
    <location>
        <begin position="673"/>
        <end position="682"/>
    </location>
</feature>
<feature type="compositionally biased region" description="Polar residues" evidence="3">
    <location>
        <begin position="47"/>
        <end position="65"/>
    </location>
</feature>
<dbReference type="Gene3D" id="1.10.840.10">
    <property type="entry name" value="Ras guanine-nucleotide exchange factors catalytic domain"/>
    <property type="match status" value="1"/>
</dbReference>
<feature type="compositionally biased region" description="Acidic residues" evidence="3">
    <location>
        <begin position="876"/>
        <end position="890"/>
    </location>
</feature>
<feature type="compositionally biased region" description="Basic and acidic residues" evidence="3">
    <location>
        <begin position="908"/>
        <end position="923"/>
    </location>
</feature>
<feature type="compositionally biased region" description="Polar residues" evidence="3">
    <location>
        <begin position="963"/>
        <end position="972"/>
    </location>
</feature>